<dbReference type="InterPro" id="IPR051604">
    <property type="entry name" value="Ergot_Alk_Oxidoreductase"/>
</dbReference>
<dbReference type="Gene3D" id="3.90.25.10">
    <property type="entry name" value="UDP-galactose 4-epimerase, domain 1"/>
    <property type="match status" value="1"/>
</dbReference>
<proteinExistence type="predicted"/>
<dbReference type="RefSeq" id="WP_264204747.1">
    <property type="nucleotide sequence ID" value="NZ_JAOZEW010000002.1"/>
</dbReference>
<feature type="domain" description="NAD(P)-binding" evidence="1">
    <location>
        <begin position="7"/>
        <end position="118"/>
    </location>
</feature>
<dbReference type="PANTHER" id="PTHR43162">
    <property type="match status" value="1"/>
</dbReference>
<reference evidence="2" key="1">
    <citation type="submission" date="2022-10" db="EMBL/GenBank/DDBJ databases">
        <title>Two novel species of Flavobacterium.</title>
        <authorList>
            <person name="Liu Q."/>
            <person name="Xin Y.-H."/>
        </authorList>
    </citation>
    <scope>NUCLEOTIDE SEQUENCE</scope>
    <source>
        <strain evidence="2">LS1R49</strain>
    </source>
</reference>
<dbReference type="SUPFAM" id="SSF51735">
    <property type="entry name" value="NAD(P)-binding Rossmann-fold domains"/>
    <property type="match status" value="1"/>
</dbReference>
<dbReference type="InterPro" id="IPR036291">
    <property type="entry name" value="NAD(P)-bd_dom_sf"/>
</dbReference>
<evidence type="ECO:0000259" key="1">
    <source>
        <dbReference type="Pfam" id="PF13460"/>
    </source>
</evidence>
<evidence type="ECO:0000313" key="3">
    <source>
        <dbReference type="Proteomes" id="UP001151079"/>
    </source>
</evidence>
<dbReference type="Pfam" id="PF13460">
    <property type="entry name" value="NAD_binding_10"/>
    <property type="match status" value="1"/>
</dbReference>
<organism evidence="2 3">
    <name type="scientific">Flavobacterium shii</name>
    <dbReference type="NCBI Taxonomy" id="2987687"/>
    <lineage>
        <taxon>Bacteria</taxon>
        <taxon>Pseudomonadati</taxon>
        <taxon>Bacteroidota</taxon>
        <taxon>Flavobacteriia</taxon>
        <taxon>Flavobacteriales</taxon>
        <taxon>Flavobacteriaceae</taxon>
        <taxon>Flavobacterium</taxon>
    </lineage>
</organism>
<protein>
    <submittedName>
        <fullName evidence="2">NAD(P)H-binding protein</fullName>
    </submittedName>
</protein>
<dbReference type="Proteomes" id="UP001151079">
    <property type="component" value="Unassembled WGS sequence"/>
</dbReference>
<keyword evidence="3" id="KW-1185">Reference proteome</keyword>
<gene>
    <name evidence="2" type="ORF">OIU83_02775</name>
</gene>
<comment type="caution">
    <text evidence="2">The sequence shown here is derived from an EMBL/GenBank/DDBJ whole genome shotgun (WGS) entry which is preliminary data.</text>
</comment>
<dbReference type="InterPro" id="IPR016040">
    <property type="entry name" value="NAD(P)-bd_dom"/>
</dbReference>
<name>A0A9X2ZD49_9FLAO</name>
<evidence type="ECO:0000313" key="2">
    <source>
        <dbReference type="EMBL" id="MCV9926556.1"/>
    </source>
</evidence>
<accession>A0A9X2ZD49</accession>
<dbReference type="AlphaFoldDB" id="A0A9X2ZD49"/>
<dbReference type="PANTHER" id="PTHR43162:SF1">
    <property type="entry name" value="PRESTALK A DIFFERENTIATION PROTEIN A"/>
    <property type="match status" value="1"/>
</dbReference>
<sequence>MKIIISGSLGNIGKPLTKIIIAAGHDVTVISSNVNRKAAIEDLGAHAAIGSVSDVAFLKETFTGTDAVFAMTPPNMGGSNVIRNTTDAGQAFATAINEAGVKRVVMLSSIGADLPVGNGPIAGLYNIENLYDALDDVAVTFLRAGFFYTNLYNDVPLIKGAGIIGANYPADLSMPLVHPVDIAEAAAEELQKTSIGKNIRYIISDVRKANEIAKVLGTAIGKPELPWVEFTDEQSLQGMIQAGLPEEFAGLYTEMGTGLRSGKITNDFHKSNSPVTGQVKLEAFAKEFAEKF</sequence>
<dbReference type="EMBL" id="JAOZEW010000002">
    <property type="protein sequence ID" value="MCV9926556.1"/>
    <property type="molecule type" value="Genomic_DNA"/>
</dbReference>
<dbReference type="Gene3D" id="3.40.50.720">
    <property type="entry name" value="NAD(P)-binding Rossmann-like Domain"/>
    <property type="match status" value="1"/>
</dbReference>